<comment type="caution">
    <text evidence="9">The sequence shown here is derived from an EMBL/GenBank/DDBJ whole genome shotgun (WGS) entry which is preliminary data.</text>
</comment>
<dbReference type="Proteomes" id="UP001162164">
    <property type="component" value="Unassembled WGS sequence"/>
</dbReference>
<evidence type="ECO:0000256" key="4">
    <source>
        <dbReference type="ARBA" id="ARBA00022989"/>
    </source>
</evidence>
<proteinExistence type="inferred from homology"/>
<sequence length="272" mass="30196">MATLLKHYAKHGFLPITSLFGIDQLDNETPTQKAADTAAEIEQESGWDRVKHIFELDEFDTMSSEAVSVMQVGALSMFIGALYGGVIHSRPAYMEFMRNNQATSFKNHLEAKRALQDKVTLSFGKGAFKWGWRLSLFSTSFVGISTIIQAYRGKCGILEYVIAGGTSGFLYKFNAGPRAWIVGGGLGSVLGLCCGVITIGLLKLTGVSMEEARYWQHYWRHSRDEYFRKGMADYLEKEDFAVIGLHNEAVGESGKDISNLDKDKHKANVGEK</sequence>
<dbReference type="InterPro" id="IPR055299">
    <property type="entry name" value="TIMMDC1"/>
</dbReference>
<evidence type="ECO:0000256" key="7">
    <source>
        <dbReference type="ARBA" id="ARBA00041344"/>
    </source>
</evidence>
<evidence type="ECO:0000256" key="1">
    <source>
        <dbReference type="ARBA" id="ARBA00004141"/>
    </source>
</evidence>
<reference evidence="9" key="1">
    <citation type="journal article" date="2023" name="Insect Mol. Biol.">
        <title>Genome sequencing provides insights into the evolution of gene families encoding plant cell wall-degrading enzymes in longhorned beetles.</title>
        <authorList>
            <person name="Shin N.R."/>
            <person name="Okamura Y."/>
            <person name="Kirsch R."/>
            <person name="Pauchet Y."/>
        </authorList>
    </citation>
    <scope>NUCLEOTIDE SEQUENCE</scope>
    <source>
        <strain evidence="9">MMC_N1</strain>
    </source>
</reference>
<evidence type="ECO:0000256" key="2">
    <source>
        <dbReference type="ARBA" id="ARBA00008444"/>
    </source>
</evidence>
<dbReference type="Pfam" id="PF02466">
    <property type="entry name" value="Tim17"/>
    <property type="match status" value="1"/>
</dbReference>
<feature type="transmembrane region" description="Helical" evidence="8">
    <location>
        <begin position="66"/>
        <end position="88"/>
    </location>
</feature>
<comment type="similarity">
    <text evidence="2">Belongs to the Tim17/Tim22/Tim23 family.</text>
</comment>
<evidence type="ECO:0000256" key="8">
    <source>
        <dbReference type="SAM" id="Phobius"/>
    </source>
</evidence>
<keyword evidence="10" id="KW-1185">Reference proteome</keyword>
<keyword evidence="4 8" id="KW-1133">Transmembrane helix</keyword>
<organism evidence="9 10">
    <name type="scientific">Molorchus minor</name>
    <dbReference type="NCBI Taxonomy" id="1323400"/>
    <lineage>
        <taxon>Eukaryota</taxon>
        <taxon>Metazoa</taxon>
        <taxon>Ecdysozoa</taxon>
        <taxon>Arthropoda</taxon>
        <taxon>Hexapoda</taxon>
        <taxon>Insecta</taxon>
        <taxon>Pterygota</taxon>
        <taxon>Neoptera</taxon>
        <taxon>Endopterygota</taxon>
        <taxon>Coleoptera</taxon>
        <taxon>Polyphaga</taxon>
        <taxon>Cucujiformia</taxon>
        <taxon>Chrysomeloidea</taxon>
        <taxon>Cerambycidae</taxon>
        <taxon>Lamiinae</taxon>
        <taxon>Monochamini</taxon>
        <taxon>Molorchus</taxon>
    </lineage>
</organism>
<feature type="transmembrane region" description="Helical" evidence="8">
    <location>
        <begin position="179"/>
        <end position="202"/>
    </location>
</feature>
<name>A0ABQ9J7E8_9CUCU</name>
<dbReference type="PANTHER" id="PTHR13002">
    <property type="entry name" value="C3ORF1 PROTEIN-RELATED"/>
    <property type="match status" value="1"/>
</dbReference>
<evidence type="ECO:0000256" key="3">
    <source>
        <dbReference type="ARBA" id="ARBA00022692"/>
    </source>
</evidence>
<keyword evidence="3 8" id="KW-0812">Transmembrane</keyword>
<accession>A0ABQ9J7E8</accession>
<evidence type="ECO:0000313" key="9">
    <source>
        <dbReference type="EMBL" id="KAJ8974028.1"/>
    </source>
</evidence>
<comment type="subcellular location">
    <subcellularLocation>
        <location evidence="1">Membrane</location>
        <topology evidence="1">Multi-pass membrane protein</topology>
    </subcellularLocation>
</comment>
<evidence type="ECO:0000256" key="5">
    <source>
        <dbReference type="ARBA" id="ARBA00023136"/>
    </source>
</evidence>
<gene>
    <name evidence="9" type="ORF">NQ317_001816</name>
</gene>
<protein>
    <recommendedName>
        <fullName evidence="6">Complex I assembly factor TIMMDC1, mitochondrial</fullName>
    </recommendedName>
    <alternativeName>
        <fullName evidence="7">Translocase of inner mitochondrial membrane domain-containing protein 1</fullName>
    </alternativeName>
</protein>
<evidence type="ECO:0000313" key="10">
    <source>
        <dbReference type="Proteomes" id="UP001162164"/>
    </source>
</evidence>
<evidence type="ECO:0000256" key="6">
    <source>
        <dbReference type="ARBA" id="ARBA00040778"/>
    </source>
</evidence>
<dbReference type="EMBL" id="JAPWTJ010001065">
    <property type="protein sequence ID" value="KAJ8974028.1"/>
    <property type="molecule type" value="Genomic_DNA"/>
</dbReference>
<keyword evidence="5 8" id="KW-0472">Membrane</keyword>
<dbReference type="PANTHER" id="PTHR13002:SF1">
    <property type="entry name" value="COMPLEX I ASSEMBLY FACTOR TIMMDC1, MITOCHONDRIAL"/>
    <property type="match status" value="1"/>
</dbReference>